<evidence type="ECO:0000313" key="3">
    <source>
        <dbReference type="Proteomes" id="UP000276349"/>
    </source>
</evidence>
<keyword evidence="3" id="KW-1185">Reference proteome</keyword>
<dbReference type="AlphaFoldDB" id="A0A431UR63"/>
<keyword evidence="2" id="KW-0378">Hydrolase</keyword>
<dbReference type="OrthoDB" id="9796039at2"/>
<dbReference type="SUPFAM" id="SSF109854">
    <property type="entry name" value="DinB/YfiT-like putative metalloenzymes"/>
    <property type="match status" value="1"/>
</dbReference>
<evidence type="ECO:0000259" key="1">
    <source>
        <dbReference type="Pfam" id="PF12867"/>
    </source>
</evidence>
<dbReference type="Pfam" id="PF12867">
    <property type="entry name" value="DinB_2"/>
    <property type="match status" value="1"/>
</dbReference>
<dbReference type="Gene3D" id="1.20.120.450">
    <property type="entry name" value="dinb family like domain"/>
    <property type="match status" value="1"/>
</dbReference>
<dbReference type="NCBIfam" id="NF009807">
    <property type="entry name" value="PRK13291.1"/>
    <property type="match status" value="1"/>
</dbReference>
<sequence>MINERYPIGQYEAPESITQEIRDNWIEDISTFPTRLKEIVESINEEDQHLTYREGAWSIRQLVHHIADAQINVYTRIKLALTEENPTIKPFEENGWAALADLNIELASSLSIIQGLHARLSYLLANLSEEQLKKTFIHPDTGIQTVEKTMGFCVWHVNHHLAHIKNALEKRNH</sequence>
<dbReference type="InterPro" id="IPR024775">
    <property type="entry name" value="DinB-like"/>
</dbReference>
<protein>
    <submittedName>
        <fullName evidence="2">Putative metal-dependent hydrolase</fullName>
    </submittedName>
</protein>
<gene>
    <name evidence="2" type="ORF">EKG35_11145</name>
</gene>
<dbReference type="InterPro" id="IPR034660">
    <property type="entry name" value="DinB/YfiT-like"/>
</dbReference>
<feature type="domain" description="DinB-like" evidence="1">
    <location>
        <begin position="33"/>
        <end position="164"/>
    </location>
</feature>
<evidence type="ECO:0000313" key="2">
    <source>
        <dbReference type="EMBL" id="RTQ92714.1"/>
    </source>
</evidence>
<dbReference type="EMBL" id="RXNR01000028">
    <property type="protein sequence ID" value="RTQ92714.1"/>
    <property type="molecule type" value="Genomic_DNA"/>
</dbReference>
<comment type="caution">
    <text evidence="2">The sequence shown here is derived from an EMBL/GenBank/DDBJ whole genome shotgun (WGS) entry which is preliminary data.</text>
</comment>
<accession>A0A431UR63</accession>
<organism evidence="2 3">
    <name type="scientific">Lysinibacillus telephonicus</name>
    <dbReference type="NCBI Taxonomy" id="1714840"/>
    <lineage>
        <taxon>Bacteria</taxon>
        <taxon>Bacillati</taxon>
        <taxon>Bacillota</taxon>
        <taxon>Bacilli</taxon>
        <taxon>Bacillales</taxon>
        <taxon>Bacillaceae</taxon>
        <taxon>Lysinibacillus</taxon>
    </lineage>
</organism>
<dbReference type="RefSeq" id="WP_126294534.1">
    <property type="nucleotide sequence ID" value="NZ_CP155468.1"/>
</dbReference>
<proteinExistence type="predicted"/>
<dbReference type="GO" id="GO:0016787">
    <property type="term" value="F:hydrolase activity"/>
    <property type="evidence" value="ECO:0007669"/>
    <property type="project" value="UniProtKB-KW"/>
</dbReference>
<name>A0A431UR63_9BACI</name>
<dbReference type="Proteomes" id="UP000276349">
    <property type="component" value="Unassembled WGS sequence"/>
</dbReference>
<reference evidence="2 3" key="1">
    <citation type="submission" date="2018-12" db="EMBL/GenBank/DDBJ databases">
        <authorList>
            <person name="Yu L."/>
        </authorList>
    </citation>
    <scope>NUCLEOTIDE SEQUENCE [LARGE SCALE GENOMIC DNA]</scope>
    <source>
        <strain evidence="2 3">S5H2222</strain>
    </source>
</reference>